<evidence type="ECO:0000313" key="7">
    <source>
        <dbReference type="EMBL" id="MBZ2386291.1"/>
    </source>
</evidence>
<evidence type="ECO:0000313" key="8">
    <source>
        <dbReference type="Proteomes" id="UP000734271"/>
    </source>
</evidence>
<dbReference type="InterPro" id="IPR051464">
    <property type="entry name" value="Peptidase_M42_aminopept"/>
</dbReference>
<dbReference type="SUPFAM" id="SSF53187">
    <property type="entry name" value="Zn-dependent exopeptidases"/>
    <property type="match status" value="1"/>
</dbReference>
<organism evidence="7 8">
    <name type="scientific">Anaerococcus murdochii</name>
    <dbReference type="NCBI Taxonomy" id="411577"/>
    <lineage>
        <taxon>Bacteria</taxon>
        <taxon>Bacillati</taxon>
        <taxon>Bacillota</taxon>
        <taxon>Tissierellia</taxon>
        <taxon>Tissierellales</taxon>
        <taxon>Peptoniphilaceae</taxon>
        <taxon>Anaerococcus</taxon>
    </lineage>
</organism>
<dbReference type="PANTHER" id="PTHR32481">
    <property type="entry name" value="AMINOPEPTIDASE"/>
    <property type="match status" value="1"/>
</dbReference>
<dbReference type="InterPro" id="IPR023367">
    <property type="entry name" value="Peptidase_M42_dom2"/>
</dbReference>
<dbReference type="Proteomes" id="UP000734271">
    <property type="component" value="Unassembled WGS sequence"/>
</dbReference>
<evidence type="ECO:0000256" key="2">
    <source>
        <dbReference type="ARBA" id="ARBA00022438"/>
    </source>
</evidence>
<dbReference type="CDD" id="cd05657">
    <property type="entry name" value="M42_glucanase_like"/>
    <property type="match status" value="1"/>
</dbReference>
<protein>
    <submittedName>
        <fullName evidence="7">M42 family metallopeptidase</fullName>
    </submittedName>
</protein>
<keyword evidence="3" id="KW-0645">Protease</keyword>
<reference evidence="7 8" key="1">
    <citation type="submission" date="2021-08" db="EMBL/GenBank/DDBJ databases">
        <title>FDA dAtabase for Regulatory Grade micrObial Sequences (FDA-ARGOS): Supporting development and validation of Infectious Disease Dx tests.</title>
        <authorList>
            <person name="Sproer C."/>
            <person name="Gronow S."/>
            <person name="Severitt S."/>
            <person name="Schroder I."/>
            <person name="Tallon L."/>
            <person name="Sadzewicz L."/>
            <person name="Zhao X."/>
            <person name="Boylan J."/>
            <person name="Ott S."/>
            <person name="Bowen H."/>
            <person name="Vavikolanu K."/>
            <person name="Hazen T."/>
            <person name="Aluvathingal J."/>
            <person name="Nadendla S."/>
            <person name="Lowell S."/>
            <person name="Myers T."/>
            <person name="Yan Y."/>
            <person name="Sichtig H."/>
        </authorList>
    </citation>
    <scope>NUCLEOTIDE SEQUENCE [LARGE SCALE GENOMIC DNA]</scope>
    <source>
        <strain evidence="7 8">FDAARGOS_1460</strain>
    </source>
</reference>
<comment type="similarity">
    <text evidence="1 6">Belongs to the peptidase M42 family.</text>
</comment>
<dbReference type="Pfam" id="PF05343">
    <property type="entry name" value="Peptidase_M42"/>
    <property type="match status" value="1"/>
</dbReference>
<comment type="caution">
    <text evidence="7">The sequence shown here is derived from an EMBL/GenBank/DDBJ whole genome shotgun (WGS) entry which is preliminary data.</text>
</comment>
<proteinExistence type="inferred from homology"/>
<name>A0ABS7SXT4_9FIRM</name>
<keyword evidence="5" id="KW-0378">Hydrolase</keyword>
<dbReference type="InterPro" id="IPR008007">
    <property type="entry name" value="Peptidase_M42"/>
</dbReference>
<dbReference type="RefSeq" id="WP_223418236.1">
    <property type="nucleotide sequence ID" value="NZ_JAIPME010000002.1"/>
</dbReference>
<gene>
    <name evidence="7" type="ORF">K8P03_03120</name>
</gene>
<dbReference type="PIRSF" id="PIRSF001123">
    <property type="entry name" value="PepA_GA"/>
    <property type="match status" value="1"/>
</dbReference>
<evidence type="ECO:0000256" key="1">
    <source>
        <dbReference type="ARBA" id="ARBA00006272"/>
    </source>
</evidence>
<dbReference type="Gene3D" id="2.40.30.40">
    <property type="entry name" value="Peptidase M42, domain 2"/>
    <property type="match status" value="1"/>
</dbReference>
<dbReference type="SUPFAM" id="SSF101821">
    <property type="entry name" value="Aminopeptidase/glucanase lid domain"/>
    <property type="match status" value="1"/>
</dbReference>
<evidence type="ECO:0000256" key="4">
    <source>
        <dbReference type="ARBA" id="ARBA00022723"/>
    </source>
</evidence>
<keyword evidence="2" id="KW-0031">Aminopeptidase</keyword>
<evidence type="ECO:0000256" key="5">
    <source>
        <dbReference type="ARBA" id="ARBA00022801"/>
    </source>
</evidence>
<dbReference type="Gene3D" id="3.40.630.10">
    <property type="entry name" value="Zn peptidases"/>
    <property type="match status" value="1"/>
</dbReference>
<keyword evidence="4" id="KW-0479">Metal-binding</keyword>
<evidence type="ECO:0000256" key="3">
    <source>
        <dbReference type="ARBA" id="ARBA00022670"/>
    </source>
</evidence>
<keyword evidence="8" id="KW-1185">Reference proteome</keyword>
<dbReference type="EMBL" id="JAIPME010000002">
    <property type="protein sequence ID" value="MBZ2386291.1"/>
    <property type="molecule type" value="Genomic_DNA"/>
</dbReference>
<sequence>MEISTITKYIENLVNTPSPTGFTKLAEKYLMDEFRKLGYAPYQNNKGNVIVPINEMEGDNGLLLSAHIDTLGLMVRSIKANGALRVTTLGGFPLNFVEFENVKIHTRDGKEYTGVVRLNNPAVHGSSDPREAKRDDTTMEVVIDAITHSKEETEKLGIGNGDFISLDPRFRIDNGFVKSRHLDDKASAGVLLALAKEIKDKNIKINRPLYMMFTIYEEVGHGAASGHPAGIRDMVAVDMGVVHDDLTCDELKLSICAKDSSGPYNYDLTNDLVAIAKDLNLDYGLDIYPFYGSDASAAVSSDYDYRHALVGCGVAASHGYERTHEKAIKSLFDLLVNLVGK</sequence>
<dbReference type="PANTHER" id="PTHR32481:SF7">
    <property type="entry name" value="AMINOPEPTIDASE YHFE-RELATED"/>
    <property type="match status" value="1"/>
</dbReference>
<evidence type="ECO:0000256" key="6">
    <source>
        <dbReference type="PIRNR" id="PIRNR001123"/>
    </source>
</evidence>
<accession>A0ABS7SXT4</accession>